<gene>
    <name evidence="2" type="ORF">A3L04_06375</name>
</gene>
<feature type="transmembrane region" description="Helical" evidence="1">
    <location>
        <begin position="156"/>
        <end position="176"/>
    </location>
</feature>
<keyword evidence="3" id="KW-1185">Reference proteome</keyword>
<keyword evidence="1" id="KW-1133">Transmembrane helix</keyword>
<keyword evidence="1" id="KW-0812">Transmembrane</keyword>
<organism evidence="2 3">
    <name type="scientific">Thermococcus chitonophagus</name>
    <dbReference type="NCBI Taxonomy" id="54262"/>
    <lineage>
        <taxon>Archaea</taxon>
        <taxon>Methanobacteriati</taxon>
        <taxon>Methanobacteriota</taxon>
        <taxon>Thermococci</taxon>
        <taxon>Thermococcales</taxon>
        <taxon>Thermococcaceae</taxon>
        <taxon>Thermococcus</taxon>
    </lineage>
</organism>
<reference evidence="2 3" key="1">
    <citation type="submission" date="2016-04" db="EMBL/GenBank/DDBJ databases">
        <title>Complete genome sequence of Thermococcus chitonophagus type strain GC74.</title>
        <authorList>
            <person name="Oger P.M."/>
        </authorList>
    </citation>
    <scope>NUCLEOTIDE SEQUENCE [LARGE SCALE GENOMIC DNA]</scope>
    <source>
        <strain evidence="2 3">GC74</strain>
    </source>
</reference>
<sequence length="180" mass="19869">MGKAIMVVGIILIVIGMFGLGFYYAASPRLIQEYNLNKNLYVGAGYPIKFIAERGNIIVVKGEGRGPNGELVPVNIMIDGVSNIKISRNPGTSDFFYSVDRTPLMSPFGYSFRAPFTGEFEITLEYLPKDLDKWPGEATVVATISVYDDSFKRRNLLIFGAITVIGLFLTVIGKLLQRTS</sequence>
<name>A0A2Z2N7T7_9EURY</name>
<accession>A0A2Z2N7T7</accession>
<dbReference type="AlphaFoldDB" id="A0A2Z2N7T7"/>
<dbReference type="GeneID" id="33322188"/>
<dbReference type="EMBL" id="CP015193">
    <property type="protein sequence ID" value="ASJ16723.1"/>
    <property type="molecule type" value="Genomic_DNA"/>
</dbReference>
<evidence type="ECO:0000313" key="2">
    <source>
        <dbReference type="EMBL" id="ASJ16723.1"/>
    </source>
</evidence>
<dbReference type="RefSeq" id="WP_068578042.1">
    <property type="nucleotide sequence ID" value="NZ_CP015193.1"/>
</dbReference>
<evidence type="ECO:0000313" key="3">
    <source>
        <dbReference type="Proteomes" id="UP000250189"/>
    </source>
</evidence>
<evidence type="ECO:0000256" key="1">
    <source>
        <dbReference type="SAM" id="Phobius"/>
    </source>
</evidence>
<feature type="transmembrane region" description="Helical" evidence="1">
    <location>
        <begin position="6"/>
        <end position="26"/>
    </location>
</feature>
<protein>
    <submittedName>
        <fullName evidence="2">Uncharacterized protein</fullName>
    </submittedName>
</protein>
<proteinExistence type="predicted"/>
<dbReference type="Proteomes" id="UP000250189">
    <property type="component" value="Chromosome"/>
</dbReference>
<keyword evidence="1" id="KW-0472">Membrane</keyword>